<comment type="caution">
    <text evidence="1">The sequence shown here is derived from an EMBL/GenBank/DDBJ whole genome shotgun (WGS) entry which is preliminary data.</text>
</comment>
<organism evidence="1 2">
    <name type="scientific">Cirrhinus mrigala</name>
    <name type="common">Mrigala</name>
    <dbReference type="NCBI Taxonomy" id="683832"/>
    <lineage>
        <taxon>Eukaryota</taxon>
        <taxon>Metazoa</taxon>
        <taxon>Chordata</taxon>
        <taxon>Craniata</taxon>
        <taxon>Vertebrata</taxon>
        <taxon>Euteleostomi</taxon>
        <taxon>Actinopterygii</taxon>
        <taxon>Neopterygii</taxon>
        <taxon>Teleostei</taxon>
        <taxon>Ostariophysi</taxon>
        <taxon>Cypriniformes</taxon>
        <taxon>Cyprinidae</taxon>
        <taxon>Labeoninae</taxon>
        <taxon>Labeonini</taxon>
        <taxon>Cirrhinus</taxon>
    </lineage>
</organism>
<sequence length="54" mass="5998">MTSDSFANLIRSKIKDDIRQDRYDDQFESIAADDYGTSHLSIVTEDGSAVAVTK</sequence>
<dbReference type="EMBL" id="JAMKFB020000001">
    <property type="protein sequence ID" value="KAL0202320.1"/>
    <property type="molecule type" value="Genomic_DNA"/>
</dbReference>
<protein>
    <submittedName>
        <fullName evidence="1">Uncharacterized protein</fullName>
    </submittedName>
</protein>
<reference evidence="1 2" key="1">
    <citation type="submission" date="2024-05" db="EMBL/GenBank/DDBJ databases">
        <title>Genome sequencing and assembly of Indian major carp, Cirrhinus mrigala (Hamilton, 1822).</title>
        <authorList>
            <person name="Mohindra V."/>
            <person name="Chowdhury L.M."/>
            <person name="Lal K."/>
            <person name="Jena J.K."/>
        </authorList>
    </citation>
    <scope>NUCLEOTIDE SEQUENCE [LARGE SCALE GENOMIC DNA]</scope>
    <source>
        <strain evidence="1">CM1030</strain>
        <tissue evidence="1">Blood</tissue>
    </source>
</reference>
<name>A0ABD0RUT6_CIRMR</name>
<dbReference type="AlphaFoldDB" id="A0ABD0RUT6"/>
<evidence type="ECO:0000313" key="2">
    <source>
        <dbReference type="Proteomes" id="UP001529510"/>
    </source>
</evidence>
<feature type="non-terminal residue" evidence="1">
    <location>
        <position position="54"/>
    </location>
</feature>
<dbReference type="Proteomes" id="UP001529510">
    <property type="component" value="Unassembled WGS sequence"/>
</dbReference>
<gene>
    <name evidence="1" type="ORF">M9458_000338</name>
</gene>
<accession>A0ABD0RUT6</accession>
<proteinExistence type="predicted"/>
<keyword evidence="2" id="KW-1185">Reference proteome</keyword>
<evidence type="ECO:0000313" key="1">
    <source>
        <dbReference type="EMBL" id="KAL0202320.1"/>
    </source>
</evidence>